<keyword evidence="6" id="KW-0472">Membrane</keyword>
<evidence type="ECO:0000256" key="1">
    <source>
        <dbReference type="ARBA" id="ARBA00009183"/>
    </source>
</evidence>
<reference evidence="7 8" key="1">
    <citation type="submission" date="2024-02" db="EMBL/GenBank/DDBJ databases">
        <title>First draft genome assembly of two strains of Seiridium cardinale.</title>
        <authorList>
            <person name="Emiliani G."/>
            <person name="Scali E."/>
        </authorList>
    </citation>
    <scope>NUCLEOTIDE SEQUENCE [LARGE SCALE GENOMIC DNA]</scope>
    <source>
        <strain evidence="7 8">BM-138-000479</strain>
    </source>
</reference>
<keyword evidence="4" id="KW-0521">NADP</keyword>
<dbReference type="InterPro" id="IPR036188">
    <property type="entry name" value="FAD/NAD-bd_sf"/>
</dbReference>
<evidence type="ECO:0000313" key="8">
    <source>
        <dbReference type="Proteomes" id="UP001465668"/>
    </source>
</evidence>
<name>A0ABR2XF25_9PEZI</name>
<dbReference type="SUPFAM" id="SSF51905">
    <property type="entry name" value="FAD/NAD(P)-binding domain"/>
    <property type="match status" value="2"/>
</dbReference>
<accession>A0ABR2XF25</accession>
<dbReference type="InterPro" id="IPR050346">
    <property type="entry name" value="FMO-like"/>
</dbReference>
<evidence type="ECO:0000313" key="7">
    <source>
        <dbReference type="EMBL" id="KAK9772394.1"/>
    </source>
</evidence>
<dbReference type="Proteomes" id="UP001465668">
    <property type="component" value="Unassembled WGS sequence"/>
</dbReference>
<keyword evidence="6" id="KW-0812">Transmembrane</keyword>
<dbReference type="InterPro" id="IPR020946">
    <property type="entry name" value="Flavin_mOase-like"/>
</dbReference>
<dbReference type="Gene3D" id="3.50.50.60">
    <property type="entry name" value="FAD/NAD(P)-binding domain"/>
    <property type="match status" value="1"/>
</dbReference>
<keyword evidence="5" id="KW-0560">Oxidoreductase</keyword>
<evidence type="ECO:0000256" key="5">
    <source>
        <dbReference type="ARBA" id="ARBA00023002"/>
    </source>
</evidence>
<keyword evidence="3" id="KW-0274">FAD</keyword>
<keyword evidence="8" id="KW-1185">Reference proteome</keyword>
<gene>
    <name evidence="7" type="ORF">SCAR479_10932</name>
</gene>
<dbReference type="Pfam" id="PF00743">
    <property type="entry name" value="FMO-like"/>
    <property type="match status" value="1"/>
</dbReference>
<evidence type="ECO:0000256" key="3">
    <source>
        <dbReference type="ARBA" id="ARBA00022827"/>
    </source>
</evidence>
<sequence length="605" mass="67883">MQVAVIGGGPSGLVTLKYLLKAHENLSTPPVEAKLFEANSDIGGVFLHRVYEDAELVSSKFLTTFSDFRPRDGDPDFLPATRYLQYLNDYCANFDLFQSIYLSTVVLAVKRRKNGRHVVSYKSKDGEAAEWECNAVAVCSGLHVTPNIPFIDGMEKIPTVIHSAEFKTRSQFGQDQTVLILGTGETGMDIAYLAITSPTKRVVLSHRDGFCVVPKRAPNPVMFPIFGKASSPKHSPNVPIDTIVASLFDTAYVHPWLRDGQAHWNYNDSQQKTSMWLMSGTEEGLDQWVGGISKQRYHASKIFYTKSIKALPYISAPYRAIQSSTLSQRIRSSIMQLPVVDTKGRTIDLAPWPSHINDDGLVQFQNNGRAEYQRLRDEKIKPDVLILATGYKQTFPFFEAEGRSESYPSATDVDVRAVWKRNDPTVGFIGFVRPNLGAIPPLAEMQAQLWVLNLLAPERVAHSLLPEHERHYRLLPPRGSRINYGVEHEAYAYQLALDIGGAAGFWEVLRAGWIGSLPGSWYKLPLVWALGSNYNVKFRLRGPWKWDGADEVLVEELWKTLKRRGGFLEHAMLSVLPVIYFGGISLVLYIYCAILGLAKRARSFI</sequence>
<dbReference type="EMBL" id="JARVKM010000062">
    <property type="protein sequence ID" value="KAK9772394.1"/>
    <property type="molecule type" value="Genomic_DNA"/>
</dbReference>
<dbReference type="InterPro" id="IPR000960">
    <property type="entry name" value="Flavin_mOase"/>
</dbReference>
<organism evidence="7 8">
    <name type="scientific">Seiridium cardinale</name>
    <dbReference type="NCBI Taxonomy" id="138064"/>
    <lineage>
        <taxon>Eukaryota</taxon>
        <taxon>Fungi</taxon>
        <taxon>Dikarya</taxon>
        <taxon>Ascomycota</taxon>
        <taxon>Pezizomycotina</taxon>
        <taxon>Sordariomycetes</taxon>
        <taxon>Xylariomycetidae</taxon>
        <taxon>Amphisphaeriales</taxon>
        <taxon>Sporocadaceae</taxon>
        <taxon>Seiridium</taxon>
    </lineage>
</organism>
<feature type="transmembrane region" description="Helical" evidence="6">
    <location>
        <begin position="578"/>
        <end position="598"/>
    </location>
</feature>
<dbReference type="PIRSF" id="PIRSF000332">
    <property type="entry name" value="FMO"/>
    <property type="match status" value="1"/>
</dbReference>
<dbReference type="PANTHER" id="PTHR23023">
    <property type="entry name" value="DIMETHYLANILINE MONOOXYGENASE"/>
    <property type="match status" value="1"/>
</dbReference>
<evidence type="ECO:0000256" key="2">
    <source>
        <dbReference type="ARBA" id="ARBA00022630"/>
    </source>
</evidence>
<comment type="similarity">
    <text evidence="1">Belongs to the FMO family.</text>
</comment>
<proteinExistence type="inferred from homology"/>
<protein>
    <submittedName>
        <fullName evidence="7">FAD/NAD(P)-binding domain-containing protein</fullName>
    </submittedName>
</protein>
<keyword evidence="6" id="KW-1133">Transmembrane helix</keyword>
<dbReference type="PRINTS" id="PR00370">
    <property type="entry name" value="FMOXYGENASE"/>
</dbReference>
<evidence type="ECO:0000256" key="4">
    <source>
        <dbReference type="ARBA" id="ARBA00022857"/>
    </source>
</evidence>
<keyword evidence="2" id="KW-0285">Flavoprotein</keyword>
<evidence type="ECO:0000256" key="6">
    <source>
        <dbReference type="SAM" id="Phobius"/>
    </source>
</evidence>
<comment type="caution">
    <text evidence="7">The sequence shown here is derived from an EMBL/GenBank/DDBJ whole genome shotgun (WGS) entry which is preliminary data.</text>
</comment>